<feature type="compositionally biased region" description="Low complexity" evidence="12">
    <location>
        <begin position="807"/>
        <end position="822"/>
    </location>
</feature>
<feature type="domain" description="KOW" evidence="14">
    <location>
        <begin position="243"/>
        <end position="270"/>
    </location>
</feature>
<evidence type="ECO:0000256" key="11">
    <source>
        <dbReference type="PIRNR" id="PIRNR036945"/>
    </source>
</evidence>
<evidence type="ECO:0000256" key="6">
    <source>
        <dbReference type="ARBA" id="ARBA00022737"/>
    </source>
</evidence>
<feature type="region of interest" description="Disordered" evidence="12">
    <location>
        <begin position="1"/>
        <end position="65"/>
    </location>
</feature>
<keyword evidence="5" id="KW-0597">Phosphoprotein</keyword>
<dbReference type="InterPro" id="IPR017071">
    <property type="entry name" value="TF_Spt5_eukaryote"/>
</dbReference>
<keyword evidence="10 11" id="KW-0539">Nucleus</keyword>
<dbReference type="SMART" id="SM01104">
    <property type="entry name" value="CTD"/>
    <property type="match status" value="1"/>
</dbReference>
<feature type="domain" description="NusG-like N-terminal" evidence="13">
    <location>
        <begin position="147"/>
        <end position="238"/>
    </location>
</feature>
<dbReference type="InterPro" id="IPR057934">
    <property type="entry name" value="KOW_Spt5_7"/>
</dbReference>
<evidence type="ECO:0000256" key="3">
    <source>
        <dbReference type="ARBA" id="ARBA00020181"/>
    </source>
</evidence>
<dbReference type="InterPro" id="IPR041975">
    <property type="entry name" value="KOW_Spt5_2"/>
</dbReference>
<dbReference type="InterPro" id="IPR039659">
    <property type="entry name" value="SPT5"/>
</dbReference>
<dbReference type="CDD" id="cd06081">
    <property type="entry name" value="KOW_Spt5_1"/>
    <property type="match status" value="1"/>
</dbReference>
<dbReference type="GO" id="GO:0006357">
    <property type="term" value="P:regulation of transcription by RNA polymerase II"/>
    <property type="evidence" value="ECO:0007669"/>
    <property type="project" value="InterPro"/>
</dbReference>
<keyword evidence="4" id="KW-0678">Repressor</keyword>
<dbReference type="FunFam" id="2.30.30.30:FF:000013">
    <property type="entry name" value="Transcription elongation factor SPT5"/>
    <property type="match status" value="1"/>
</dbReference>
<dbReference type="Pfam" id="PF23288">
    <property type="entry name" value="KOW6_SPT5"/>
    <property type="match status" value="1"/>
</dbReference>
<comment type="caution">
    <text evidence="16">The sequence shown here is derived from an EMBL/GenBank/DDBJ whole genome shotgun (WGS) entry which is preliminary data.</text>
</comment>
<dbReference type="InterPro" id="IPR008991">
    <property type="entry name" value="Translation_prot_SH3-like_sf"/>
</dbReference>
<keyword evidence="8" id="KW-0010">Activator</keyword>
<evidence type="ECO:0000313" key="16">
    <source>
        <dbReference type="EMBL" id="KAJ3590290.1"/>
    </source>
</evidence>
<dbReference type="InterPro" id="IPR041980">
    <property type="entry name" value="KOW_Spt5_6_metazoa"/>
</dbReference>
<dbReference type="CDD" id="cd06084">
    <property type="entry name" value="KOW_Spt5_4"/>
    <property type="match status" value="1"/>
</dbReference>
<keyword evidence="17" id="KW-1185">Reference proteome</keyword>
<comment type="subcellular location">
    <subcellularLocation>
        <location evidence="1 11">Nucleus</location>
    </subcellularLocation>
</comment>
<dbReference type="InterPro" id="IPR041973">
    <property type="entry name" value="KOW_Spt5_1"/>
</dbReference>
<keyword evidence="7" id="KW-0805">Transcription regulation</keyword>
<dbReference type="GO" id="GO:0032784">
    <property type="term" value="P:regulation of DNA-templated transcription elongation"/>
    <property type="evidence" value="ECO:0007669"/>
    <property type="project" value="InterPro"/>
</dbReference>
<dbReference type="FunFam" id="3.30.70.940:FF:000003">
    <property type="entry name" value="Transcription elongation factor SPT5"/>
    <property type="match status" value="1"/>
</dbReference>
<feature type="domain" description="Spt5 C-terminal" evidence="15">
    <location>
        <begin position="692"/>
        <end position="819"/>
    </location>
</feature>
<dbReference type="Pfam" id="PF23284">
    <property type="entry name" value="KOW2_Spt5"/>
    <property type="match status" value="1"/>
</dbReference>
<evidence type="ECO:0000259" key="13">
    <source>
        <dbReference type="SMART" id="SM00738"/>
    </source>
</evidence>
<dbReference type="InterPro" id="IPR022581">
    <property type="entry name" value="Spt5_N"/>
</dbReference>
<dbReference type="PANTHER" id="PTHR11125">
    <property type="entry name" value="SUPPRESSOR OF TY 5"/>
    <property type="match status" value="1"/>
</dbReference>
<dbReference type="InterPro" id="IPR039385">
    <property type="entry name" value="NGN_Euk"/>
</dbReference>
<dbReference type="InterPro" id="IPR014722">
    <property type="entry name" value="Rib_uL2_dom2"/>
</dbReference>
<sequence length="987" mass="109403">MSDSEDSEFSDNASERSSDGEAEEVGHEEEAASPVGSDKKPRHGGFILDEADVDDEYEDEDPWEEGAEDILEKEEAEVSNIDHVVLGDDHSGSRRLQNLWRDSREEAIGEYYMRKYAKSSGGEHHTGGSEELSDDITQQQLLPGVKDPNLWTVKCKIGEERATAIALMRKFIAYQFTDAPLQIKSVVAPEHVKGYIYVESYKQTHVKAAIEGVGNLRMGFWNQQMVPIKEMTDVLKVVKEVTNLKPKSWVRLKRGLYKDDIAQVDYVEPSQNTISLKMIPRIDLDRIKAKMSLKDWFAKRKKFKRPAQRLFDAEKIRSLGGEVSHDGDFMIFEANRYSRKGFLFKSFAMSAVITDGVKPSLSELEKFEDQPEGIDLEVVTESGKEREHNLQAGDNVEVCEGELINLQGKILSVDGNKITIMPKHEDLKDPLEFPAHELRKYFRMGDHVKVIAGRYEGDTGLIVRVEENFVILFSDLTMHELKVLPRDLQLCSETASGVDAGGQHEWGELVQLDPQTVGVIVRLERETFQVLNMHGKVMTVRHQAVNRRKDNRFAVALDSEQNNIHVKDIVKVIDGPHSGREGEIRHLFRGFAFLHCKKLVENGGMFVCKTRHVVLAGGSKPRDVTNFTVGGFAPMSPRISSPMHHGGGGALPRGGGPYKGYIGVVKDATESTARVELHSTCQTISVDRQRLTTMTPMYGSQTPLNDGSRTPHYGSQTPLHDGSRTPGQSGAWDPNNPNTPSRNDDEYDFGYEDEPSPSPQGYGGTPNPQTPGYPEVPSPQVNPQYNPQTPGTPAMYNTEQYSPYAAPSPQGSYQPSPSPQSYHQVAPSPVGYQNTHSPASYHPTPSPMAYQASPSPSPVGYSPMTPGAPSPGAYNPHTPGSNIEQGGSDWVTPDILVRVKDSLLDLVGQQGVVRSVTGGMCSVFIQETEKVVSISSEHLEPVKVILGEDREATGILLSIDGDDGIVRMELDRQLKILNLRFLGRLDH</sequence>
<evidence type="ECO:0000256" key="2">
    <source>
        <dbReference type="ARBA" id="ARBA00006956"/>
    </source>
</evidence>
<dbReference type="EMBL" id="JANIIK010000114">
    <property type="protein sequence ID" value="KAJ3590290.1"/>
    <property type="molecule type" value="Genomic_DNA"/>
</dbReference>
<evidence type="ECO:0000256" key="8">
    <source>
        <dbReference type="ARBA" id="ARBA00023159"/>
    </source>
</evidence>
<feature type="compositionally biased region" description="Acidic residues" evidence="12">
    <location>
        <begin position="49"/>
        <end position="65"/>
    </location>
</feature>
<feature type="compositionally biased region" description="Polar residues" evidence="12">
    <location>
        <begin position="779"/>
        <end position="801"/>
    </location>
</feature>
<dbReference type="Pfam" id="PF23037">
    <property type="entry name" value="KOWx_SPT5"/>
    <property type="match status" value="1"/>
</dbReference>
<dbReference type="InterPro" id="IPR041978">
    <property type="entry name" value="KOW_Spt5_5"/>
</dbReference>
<evidence type="ECO:0000259" key="14">
    <source>
        <dbReference type="SMART" id="SM00739"/>
    </source>
</evidence>
<dbReference type="CDD" id="cd06083">
    <property type="entry name" value="KOW_Spt5_3"/>
    <property type="match status" value="1"/>
</dbReference>
<dbReference type="GO" id="GO:0003729">
    <property type="term" value="F:mRNA binding"/>
    <property type="evidence" value="ECO:0007669"/>
    <property type="project" value="TreeGrafter"/>
</dbReference>
<evidence type="ECO:0000256" key="4">
    <source>
        <dbReference type="ARBA" id="ARBA00022491"/>
    </source>
</evidence>
<evidence type="ECO:0000259" key="15">
    <source>
        <dbReference type="SMART" id="SM01104"/>
    </source>
</evidence>
<reference evidence="16" key="1">
    <citation type="submission" date="2022-07" db="EMBL/GenBank/DDBJ databases">
        <title>Chromosome-level genome of Muraenolepis orangiensis.</title>
        <authorList>
            <person name="Kim J."/>
        </authorList>
    </citation>
    <scope>NUCLEOTIDE SEQUENCE</scope>
    <source>
        <strain evidence="16">KU_S4_2022</strain>
        <tissue evidence="16">Muscle</tissue>
    </source>
</reference>
<dbReference type="AlphaFoldDB" id="A0A9Q0I9L7"/>
<dbReference type="Gene3D" id="2.30.30.30">
    <property type="match status" value="3"/>
</dbReference>
<accession>A0A9Q0I9L7</accession>
<evidence type="ECO:0000256" key="5">
    <source>
        <dbReference type="ARBA" id="ARBA00022553"/>
    </source>
</evidence>
<dbReference type="InterPro" id="IPR005100">
    <property type="entry name" value="NGN-domain"/>
</dbReference>
<feature type="compositionally biased region" description="Basic and acidic residues" evidence="12">
    <location>
        <begin position="13"/>
        <end position="30"/>
    </location>
</feature>
<dbReference type="InterPro" id="IPR024945">
    <property type="entry name" value="Spt5_C_dom"/>
</dbReference>
<dbReference type="CDD" id="cd06086">
    <property type="entry name" value="KOW_Spt5_6"/>
    <property type="match status" value="1"/>
</dbReference>
<dbReference type="SMART" id="SM00739">
    <property type="entry name" value="KOW"/>
    <property type="match status" value="5"/>
</dbReference>
<feature type="compositionally biased region" description="Acidic residues" evidence="12">
    <location>
        <begin position="745"/>
        <end position="755"/>
    </location>
</feature>
<feature type="compositionally biased region" description="Polar residues" evidence="12">
    <location>
        <begin position="695"/>
        <end position="718"/>
    </location>
</feature>
<dbReference type="CDD" id="cd06085">
    <property type="entry name" value="KOW_Spt5_5"/>
    <property type="match status" value="1"/>
</dbReference>
<gene>
    <name evidence="16" type="ORF">NHX12_008243</name>
</gene>
<dbReference type="InterPro" id="IPR041976">
    <property type="entry name" value="KOW_Spt5_3"/>
</dbReference>
<dbReference type="Pfam" id="PF23042">
    <property type="entry name" value="KOW1_SPT5"/>
    <property type="match status" value="1"/>
</dbReference>
<dbReference type="Pfam" id="PF00467">
    <property type="entry name" value="KOW"/>
    <property type="match status" value="1"/>
</dbReference>
<dbReference type="InterPro" id="IPR006645">
    <property type="entry name" value="NGN-like_dom"/>
</dbReference>
<organism evidence="16 17">
    <name type="scientific">Muraenolepis orangiensis</name>
    <name type="common">Patagonian moray cod</name>
    <dbReference type="NCBI Taxonomy" id="630683"/>
    <lineage>
        <taxon>Eukaryota</taxon>
        <taxon>Metazoa</taxon>
        <taxon>Chordata</taxon>
        <taxon>Craniata</taxon>
        <taxon>Vertebrata</taxon>
        <taxon>Euteleostomi</taxon>
        <taxon>Actinopterygii</taxon>
        <taxon>Neopterygii</taxon>
        <taxon>Teleostei</taxon>
        <taxon>Neoteleostei</taxon>
        <taxon>Acanthomorphata</taxon>
        <taxon>Zeiogadaria</taxon>
        <taxon>Gadariae</taxon>
        <taxon>Gadiformes</taxon>
        <taxon>Muraenolepidoidei</taxon>
        <taxon>Muraenolepididae</taxon>
        <taxon>Muraenolepis</taxon>
    </lineage>
</organism>
<comment type="similarity">
    <text evidence="2 11">Belongs to the SPT5 family.</text>
</comment>
<dbReference type="SUPFAM" id="SSF50104">
    <property type="entry name" value="Translation proteins SH3-like domain"/>
    <property type="match status" value="1"/>
</dbReference>
<evidence type="ECO:0000256" key="9">
    <source>
        <dbReference type="ARBA" id="ARBA00023163"/>
    </source>
</evidence>
<evidence type="ECO:0000313" key="17">
    <source>
        <dbReference type="Proteomes" id="UP001148018"/>
    </source>
</evidence>
<protein>
    <recommendedName>
        <fullName evidence="3 11">Transcription elongation factor SPT5</fullName>
    </recommendedName>
</protein>
<dbReference type="OrthoDB" id="28901at2759"/>
<dbReference type="Proteomes" id="UP001148018">
    <property type="component" value="Unassembled WGS sequence"/>
</dbReference>
<dbReference type="PANTHER" id="PTHR11125:SF7">
    <property type="entry name" value="TRANSCRIPTION ELONGATION FACTOR SPT5"/>
    <property type="match status" value="1"/>
</dbReference>
<dbReference type="Pfam" id="PF23291">
    <property type="entry name" value="KOW4_SPT5"/>
    <property type="match status" value="1"/>
</dbReference>
<evidence type="ECO:0000256" key="1">
    <source>
        <dbReference type="ARBA" id="ARBA00004123"/>
    </source>
</evidence>
<dbReference type="InterPro" id="IPR057936">
    <property type="entry name" value="KOWx_Spt5"/>
</dbReference>
<evidence type="ECO:0000256" key="7">
    <source>
        <dbReference type="ARBA" id="ARBA00023015"/>
    </source>
</evidence>
<feature type="domain" description="KOW" evidence="14">
    <location>
        <begin position="389"/>
        <end position="416"/>
    </location>
</feature>
<evidence type="ECO:0000256" key="12">
    <source>
        <dbReference type="SAM" id="MobiDB-lite"/>
    </source>
</evidence>
<dbReference type="InterPro" id="IPR005824">
    <property type="entry name" value="KOW"/>
</dbReference>
<feature type="domain" description="KOW" evidence="14">
    <location>
        <begin position="938"/>
        <end position="962"/>
    </location>
</feature>
<dbReference type="Gene3D" id="3.30.70.940">
    <property type="entry name" value="NusG, N-terminal domain"/>
    <property type="match status" value="1"/>
</dbReference>
<name>A0A9Q0I9L7_9TELE</name>
<dbReference type="InterPro" id="IPR036735">
    <property type="entry name" value="NGN_dom_sf"/>
</dbReference>
<keyword evidence="6" id="KW-0677">Repeat</keyword>
<dbReference type="GO" id="GO:0032044">
    <property type="term" value="C:DSIF complex"/>
    <property type="evidence" value="ECO:0007669"/>
    <property type="project" value="TreeGrafter"/>
</dbReference>
<keyword evidence="9 11" id="KW-0804">Transcription</keyword>
<dbReference type="FunFam" id="2.30.30.30:FF:000016">
    <property type="entry name" value="Transcription elongation factor SPT5"/>
    <property type="match status" value="1"/>
</dbReference>
<feature type="domain" description="KOW" evidence="14">
    <location>
        <begin position="563"/>
        <end position="590"/>
    </location>
</feature>
<dbReference type="Pfam" id="PF03439">
    <property type="entry name" value="Spt5-NGN"/>
    <property type="match status" value="1"/>
</dbReference>
<feature type="compositionally biased region" description="Pro residues" evidence="12">
    <location>
        <begin position="768"/>
        <end position="777"/>
    </location>
</feature>
<evidence type="ECO:0000256" key="10">
    <source>
        <dbReference type="ARBA" id="ARBA00023242"/>
    </source>
</evidence>
<dbReference type="CDD" id="cd06082">
    <property type="entry name" value="KOW_Spt5_2"/>
    <property type="match status" value="1"/>
</dbReference>
<dbReference type="InterPro" id="IPR041977">
    <property type="entry name" value="KOW_Spt5_4"/>
</dbReference>
<dbReference type="Pfam" id="PF11942">
    <property type="entry name" value="Spt5_N"/>
    <property type="match status" value="1"/>
</dbReference>
<dbReference type="Pfam" id="PF23290">
    <property type="entry name" value="KOW5_SPT5"/>
    <property type="match status" value="1"/>
</dbReference>
<proteinExistence type="inferred from homology"/>
<dbReference type="PIRSF" id="PIRSF036945">
    <property type="entry name" value="Spt5"/>
    <property type="match status" value="1"/>
</dbReference>
<dbReference type="GO" id="GO:0006368">
    <property type="term" value="P:transcription elongation by RNA polymerase II"/>
    <property type="evidence" value="ECO:0007669"/>
    <property type="project" value="TreeGrafter"/>
</dbReference>
<feature type="domain" description="KOW" evidence="14">
    <location>
        <begin position="441"/>
        <end position="468"/>
    </location>
</feature>
<dbReference type="CDD" id="cd09888">
    <property type="entry name" value="NGN_Euk"/>
    <property type="match status" value="1"/>
</dbReference>
<feature type="region of interest" description="Disordered" evidence="12">
    <location>
        <begin position="695"/>
        <end position="887"/>
    </location>
</feature>
<dbReference type="SMART" id="SM00738">
    <property type="entry name" value="NGN"/>
    <property type="match status" value="1"/>
</dbReference>